<dbReference type="Pfam" id="PF01729">
    <property type="entry name" value="QRPTase_C"/>
    <property type="match status" value="1"/>
</dbReference>
<evidence type="ECO:0000259" key="15">
    <source>
        <dbReference type="Pfam" id="PF02749"/>
    </source>
</evidence>
<comment type="caution">
    <text evidence="16">The sequence shown here is derived from an EMBL/GenBank/DDBJ whole genome shotgun (WGS) entry which is preliminary data.</text>
</comment>
<comment type="similarity">
    <text evidence="3 12">Belongs to the NadC/ModD family.</text>
</comment>
<feature type="binding site" evidence="13">
    <location>
        <begin position="256"/>
        <end position="258"/>
    </location>
    <ligand>
        <name>substrate</name>
    </ligand>
</feature>
<name>A0A9D9DS85_9BACT</name>
<evidence type="ECO:0000256" key="4">
    <source>
        <dbReference type="ARBA" id="ARBA00011218"/>
    </source>
</evidence>
<dbReference type="FunFam" id="3.90.1170.20:FF:000001">
    <property type="entry name" value="Nicotinate-nucleotide diphosphorylase (Carboxylating)"/>
    <property type="match status" value="1"/>
</dbReference>
<protein>
    <recommendedName>
        <fullName evidence="11">Probable nicotinate-nucleotide pyrophosphorylase [carboxylating]</fullName>
        <ecNumber evidence="5">2.4.2.19</ecNumber>
    </recommendedName>
    <alternativeName>
        <fullName evidence="9">Quinolinate phosphoribosyltransferase [decarboxylating]</fullName>
    </alternativeName>
</protein>
<dbReference type="EMBL" id="JADIND010000151">
    <property type="protein sequence ID" value="MBO8431110.1"/>
    <property type="molecule type" value="Genomic_DNA"/>
</dbReference>
<proteinExistence type="inferred from homology"/>
<dbReference type="Gene3D" id="3.20.20.70">
    <property type="entry name" value="Aldolase class I"/>
    <property type="match status" value="1"/>
</dbReference>
<evidence type="ECO:0000313" key="17">
    <source>
        <dbReference type="Proteomes" id="UP000823632"/>
    </source>
</evidence>
<dbReference type="SUPFAM" id="SSF54675">
    <property type="entry name" value="Nicotinate/Quinolinate PRTase N-terminal domain-like"/>
    <property type="match status" value="1"/>
</dbReference>
<evidence type="ECO:0000256" key="7">
    <source>
        <dbReference type="ARBA" id="ARBA00022676"/>
    </source>
</evidence>
<dbReference type="InterPro" id="IPR013785">
    <property type="entry name" value="Aldolase_TIM"/>
</dbReference>
<dbReference type="InterPro" id="IPR037128">
    <property type="entry name" value="Quinolinate_PRibosylTase_N_sf"/>
</dbReference>
<dbReference type="NCBIfam" id="TIGR00078">
    <property type="entry name" value="nadC"/>
    <property type="match status" value="1"/>
</dbReference>
<evidence type="ECO:0000256" key="5">
    <source>
        <dbReference type="ARBA" id="ARBA00011944"/>
    </source>
</evidence>
<feature type="binding site" evidence="13">
    <location>
        <position position="115"/>
    </location>
    <ligand>
        <name>substrate</name>
    </ligand>
</feature>
<evidence type="ECO:0000256" key="12">
    <source>
        <dbReference type="PIRNR" id="PIRNR006250"/>
    </source>
</evidence>
<dbReference type="PANTHER" id="PTHR32179:SF3">
    <property type="entry name" value="NICOTINATE-NUCLEOTIDE PYROPHOSPHORYLASE [CARBOXYLATING]"/>
    <property type="match status" value="1"/>
</dbReference>
<dbReference type="PANTHER" id="PTHR32179">
    <property type="entry name" value="NICOTINATE-NUCLEOTIDE PYROPHOSPHORYLASE [CARBOXYLATING]"/>
    <property type="match status" value="1"/>
</dbReference>
<evidence type="ECO:0000313" key="16">
    <source>
        <dbReference type="EMBL" id="MBO8431110.1"/>
    </source>
</evidence>
<evidence type="ECO:0000256" key="13">
    <source>
        <dbReference type="PIRSR" id="PIRSR006250-1"/>
    </source>
</evidence>
<dbReference type="InterPro" id="IPR002638">
    <property type="entry name" value="Quinolinate_PRibosylTrfase_C"/>
</dbReference>
<dbReference type="EC" id="2.4.2.19" evidence="5"/>
<feature type="binding site" evidence="13">
    <location>
        <position position="182"/>
    </location>
    <ligand>
        <name>substrate</name>
    </ligand>
</feature>
<evidence type="ECO:0000256" key="8">
    <source>
        <dbReference type="ARBA" id="ARBA00022679"/>
    </source>
</evidence>
<dbReference type="FunFam" id="3.20.20.70:FF:000030">
    <property type="entry name" value="Nicotinate-nucleotide pyrophosphorylase, carboxylating"/>
    <property type="match status" value="1"/>
</dbReference>
<dbReference type="Proteomes" id="UP000823632">
    <property type="component" value="Unassembled WGS sequence"/>
</dbReference>
<comment type="pathway">
    <text evidence="2">Cofactor biosynthesis; NAD(+) biosynthesis; nicotinate D-ribonucleotide from quinolinate: step 1/1.</text>
</comment>
<sequence>MKIVFTAIFQKKKENLNLLSNFYIEKHVKDALQEDIGFGDITTENLAGDDVYLTAEFNTRSDGVLCGCEVFKTVFKILSDDIEIKFYFKDGDIIKKGDKIADLKGSAKYLLMGERVALNYAQRMSGIATETKKYQDAIGNYSAKIVDTRKTTPNFRAFEKYAVFTGGGHMHRFNLSDCAMIKDNHIRLAGSITKAVNKLRDKISFTHKIEVECDTFEQVKEAVAVGADIIMLDNMDLETMKSACDYINHRAIVEASGNVTLATVNNIAACGVDIISSSAIVAKAPTLDLALDM</sequence>
<comment type="subunit">
    <text evidence="4">Hexamer formed by 3 homodimers.</text>
</comment>
<keyword evidence="8 12" id="KW-0808">Transferase</keyword>
<dbReference type="PIRSF" id="PIRSF006250">
    <property type="entry name" value="NadC_ModD"/>
    <property type="match status" value="1"/>
</dbReference>
<accession>A0A9D9DS85</accession>
<feature type="domain" description="Quinolinate phosphoribosyl transferase C-terminal" evidence="14">
    <location>
        <begin position="127"/>
        <end position="292"/>
    </location>
</feature>
<dbReference type="AlphaFoldDB" id="A0A9D9DS85"/>
<comment type="catalytic activity">
    <reaction evidence="10">
        <text>nicotinate beta-D-ribonucleotide + CO2 + diphosphate = quinolinate + 5-phospho-alpha-D-ribose 1-diphosphate + 2 H(+)</text>
        <dbReference type="Rhea" id="RHEA:12733"/>
        <dbReference type="ChEBI" id="CHEBI:15378"/>
        <dbReference type="ChEBI" id="CHEBI:16526"/>
        <dbReference type="ChEBI" id="CHEBI:29959"/>
        <dbReference type="ChEBI" id="CHEBI:33019"/>
        <dbReference type="ChEBI" id="CHEBI:57502"/>
        <dbReference type="ChEBI" id="CHEBI:58017"/>
        <dbReference type="EC" id="2.4.2.19"/>
    </reaction>
</comment>
<gene>
    <name evidence="16" type="primary">nadC</name>
    <name evidence="16" type="ORF">IAC76_06950</name>
</gene>
<evidence type="ECO:0000256" key="2">
    <source>
        <dbReference type="ARBA" id="ARBA00004893"/>
    </source>
</evidence>
<dbReference type="SUPFAM" id="SSF51690">
    <property type="entry name" value="Nicotinate/Quinolinate PRTase C-terminal domain-like"/>
    <property type="match status" value="1"/>
</dbReference>
<dbReference type="Pfam" id="PF02749">
    <property type="entry name" value="QRPTase_N"/>
    <property type="match status" value="1"/>
</dbReference>
<evidence type="ECO:0000256" key="10">
    <source>
        <dbReference type="ARBA" id="ARBA00047445"/>
    </source>
</evidence>
<dbReference type="GO" id="GO:0005737">
    <property type="term" value="C:cytoplasm"/>
    <property type="evidence" value="ECO:0007669"/>
    <property type="project" value="TreeGrafter"/>
</dbReference>
<dbReference type="InterPro" id="IPR022412">
    <property type="entry name" value="Quinolinate_PRibosylTrfase_N"/>
</dbReference>
<dbReference type="InterPro" id="IPR027277">
    <property type="entry name" value="NadC/ModD"/>
</dbReference>
<feature type="binding site" evidence="13">
    <location>
        <position position="212"/>
    </location>
    <ligand>
        <name>substrate</name>
    </ligand>
</feature>
<dbReference type="Gene3D" id="3.90.1170.20">
    <property type="entry name" value="Quinolinate phosphoribosyl transferase, N-terminal domain"/>
    <property type="match status" value="1"/>
</dbReference>
<keyword evidence="6" id="KW-0662">Pyridine nucleotide biosynthesis</keyword>
<keyword evidence="7 12" id="KW-0328">Glycosyltransferase</keyword>
<feature type="binding site" evidence="13">
    <location>
        <begin position="277"/>
        <end position="279"/>
    </location>
    <ligand>
        <name>substrate</name>
    </ligand>
</feature>
<dbReference type="InterPro" id="IPR036068">
    <property type="entry name" value="Nicotinate_pribotase-like_C"/>
</dbReference>
<feature type="binding site" evidence="13">
    <location>
        <position position="233"/>
    </location>
    <ligand>
        <name>substrate</name>
    </ligand>
</feature>
<evidence type="ECO:0000259" key="14">
    <source>
        <dbReference type="Pfam" id="PF01729"/>
    </source>
</evidence>
<dbReference type="GO" id="GO:0009435">
    <property type="term" value="P:NAD+ biosynthetic process"/>
    <property type="evidence" value="ECO:0007669"/>
    <property type="project" value="InterPro"/>
</dbReference>
<dbReference type="InterPro" id="IPR004393">
    <property type="entry name" value="NadC"/>
</dbReference>
<evidence type="ECO:0000256" key="3">
    <source>
        <dbReference type="ARBA" id="ARBA00009400"/>
    </source>
</evidence>
<evidence type="ECO:0000256" key="11">
    <source>
        <dbReference type="ARBA" id="ARBA00069173"/>
    </source>
</evidence>
<comment type="function">
    <text evidence="1">Involved in the catabolism of quinolinic acid (QA).</text>
</comment>
<feature type="binding site" evidence="13">
    <location>
        <begin position="148"/>
        <end position="150"/>
    </location>
    <ligand>
        <name>substrate</name>
    </ligand>
</feature>
<evidence type="ECO:0000256" key="6">
    <source>
        <dbReference type="ARBA" id="ARBA00022642"/>
    </source>
</evidence>
<evidence type="ECO:0000256" key="1">
    <source>
        <dbReference type="ARBA" id="ARBA00003237"/>
    </source>
</evidence>
<feature type="binding site" evidence="13">
    <location>
        <position position="172"/>
    </location>
    <ligand>
        <name>substrate</name>
    </ligand>
</feature>
<evidence type="ECO:0000256" key="9">
    <source>
        <dbReference type="ARBA" id="ARBA00033102"/>
    </source>
</evidence>
<reference evidence="16" key="2">
    <citation type="journal article" date="2021" name="PeerJ">
        <title>Extensive microbial diversity within the chicken gut microbiome revealed by metagenomics and culture.</title>
        <authorList>
            <person name="Gilroy R."/>
            <person name="Ravi A."/>
            <person name="Getino M."/>
            <person name="Pursley I."/>
            <person name="Horton D.L."/>
            <person name="Alikhan N.F."/>
            <person name="Baker D."/>
            <person name="Gharbi K."/>
            <person name="Hall N."/>
            <person name="Watson M."/>
            <person name="Adriaenssens E.M."/>
            <person name="Foster-Nyarko E."/>
            <person name="Jarju S."/>
            <person name="Secka A."/>
            <person name="Antonio M."/>
            <person name="Oren A."/>
            <person name="Chaudhuri R.R."/>
            <person name="La Ragione R."/>
            <person name="Hildebrand F."/>
            <person name="Pallen M.J."/>
        </authorList>
    </citation>
    <scope>NUCLEOTIDE SEQUENCE</scope>
    <source>
        <strain evidence="16">10192</strain>
    </source>
</reference>
<dbReference type="CDD" id="cd01572">
    <property type="entry name" value="QPRTase"/>
    <property type="match status" value="1"/>
</dbReference>
<feature type="domain" description="Quinolinate phosphoribosyl transferase N-terminal" evidence="15">
    <location>
        <begin position="40"/>
        <end position="125"/>
    </location>
</feature>
<reference evidence="16" key="1">
    <citation type="submission" date="2020-10" db="EMBL/GenBank/DDBJ databases">
        <authorList>
            <person name="Gilroy R."/>
        </authorList>
    </citation>
    <scope>NUCLEOTIDE SEQUENCE</scope>
    <source>
        <strain evidence="16">10192</strain>
    </source>
</reference>
<dbReference type="GO" id="GO:0004514">
    <property type="term" value="F:nicotinate-nucleotide diphosphorylase (carboxylating) activity"/>
    <property type="evidence" value="ECO:0007669"/>
    <property type="project" value="UniProtKB-EC"/>
</dbReference>
<dbReference type="GO" id="GO:0034213">
    <property type="term" value="P:quinolinate catabolic process"/>
    <property type="evidence" value="ECO:0007669"/>
    <property type="project" value="TreeGrafter"/>
</dbReference>
<organism evidence="16 17">
    <name type="scientific">Candidatus Scatousia excrementipullorum</name>
    <dbReference type="NCBI Taxonomy" id="2840936"/>
    <lineage>
        <taxon>Bacteria</taxon>
        <taxon>Candidatus Scatousia</taxon>
    </lineage>
</organism>